<dbReference type="InterPro" id="IPR047926">
    <property type="entry name" value="Ni_dep_LarA"/>
</dbReference>
<dbReference type="InterPro" id="IPR048520">
    <property type="entry name" value="LarA_C"/>
</dbReference>
<dbReference type="AlphaFoldDB" id="A0AAU9EZ79"/>
<dbReference type="RefSeq" id="WP_338605858.1">
    <property type="nucleotide sequence ID" value="NZ_AP028679.1"/>
</dbReference>
<reference evidence="4" key="1">
    <citation type="journal article" date="2023" name="Arch. Microbiol.">
        <title>Desulfoferula mesophilus gen. nov. sp. nov., a mesophilic sulfate-reducing bacterium isolated from a brackish lake sediment.</title>
        <authorList>
            <person name="Watanabe T."/>
            <person name="Yabe T."/>
            <person name="Tsuji J.M."/>
            <person name="Fukui M."/>
        </authorList>
    </citation>
    <scope>NUCLEOTIDE SEQUENCE [LARGE SCALE GENOMIC DNA]</scope>
    <source>
        <strain evidence="4">12FAK</strain>
    </source>
</reference>
<dbReference type="Pfam" id="PF21113">
    <property type="entry name" value="LarA_C"/>
    <property type="match status" value="1"/>
</dbReference>
<evidence type="ECO:0000259" key="1">
    <source>
        <dbReference type="Pfam" id="PF09861"/>
    </source>
</evidence>
<dbReference type="Gene3D" id="3.90.226.30">
    <property type="match status" value="1"/>
</dbReference>
<dbReference type="PANTHER" id="PTHR33171:SF17">
    <property type="entry name" value="LARA-LIKE N-TERMINAL DOMAIN-CONTAINING PROTEIN"/>
    <property type="match status" value="1"/>
</dbReference>
<feature type="domain" description="Lactate racemase C-terminal" evidence="2">
    <location>
        <begin position="273"/>
        <end position="411"/>
    </location>
</feature>
<name>A0AAU9EZ79_9BACT</name>
<evidence type="ECO:0008006" key="5">
    <source>
        <dbReference type="Google" id="ProtNLM"/>
    </source>
</evidence>
<dbReference type="KEGG" id="dmp:FAK_11980"/>
<dbReference type="GO" id="GO:0050043">
    <property type="term" value="F:lactate racemase activity"/>
    <property type="evidence" value="ECO:0007669"/>
    <property type="project" value="InterPro"/>
</dbReference>
<sequence>MPSVAIPCGRHEITLELPGGVHLLSGRELPVLADPAAEVAGALASPQSGPPLTELARGKKSACVVISDITRPVPNRLLLPPLLETLLAAGVPREGITLLIATGMHRPNLGTELEELLGPEIAAAWPVVNHDCRDDASLEVVDTIEGQPIAVNRRYLAAELKIVTGLIEPHPFAGYSGGGKSILPGISALKTMHFMHSYRMIAHPGLRAGVLADNPFQEQVGRVARAAGLDFMLNVVIDRSRRLLGVFAGSFPQAHHLGCALAASHTVVSVDEPFDLVITSGGGHPLDETLYQASKGLLAARGIVWPGGTVLWVTNCAQGLGGEEFCRMVRACGTLQGFKERHADPANFVIDQWGAQAYFQCMEHPGRVLVYAPGLTAEEARSFGLEWVEDLPATVGELCASHRRVAVMPEGPYLNPLLGGGTTDPGA</sequence>
<dbReference type="PANTHER" id="PTHR33171">
    <property type="entry name" value="LAR_N DOMAIN-CONTAINING PROTEIN"/>
    <property type="match status" value="1"/>
</dbReference>
<dbReference type="InterPro" id="IPR043166">
    <property type="entry name" value="LarA-like_C"/>
</dbReference>
<proteinExistence type="predicted"/>
<protein>
    <recommendedName>
        <fullName evidence="5">LarA-like N-terminal domain-containing protein</fullName>
    </recommendedName>
</protein>
<evidence type="ECO:0000313" key="4">
    <source>
        <dbReference type="Proteomes" id="UP001366166"/>
    </source>
</evidence>
<gene>
    <name evidence="3" type="ORF">FAK_11980</name>
</gene>
<accession>A0AAU9EZ79</accession>
<dbReference type="NCBIfam" id="NF033504">
    <property type="entry name" value="Ni_dep_LarA"/>
    <property type="match status" value="1"/>
</dbReference>
<keyword evidence="4" id="KW-1185">Reference proteome</keyword>
<dbReference type="InterPro" id="IPR048068">
    <property type="entry name" value="LarA-like"/>
</dbReference>
<organism evidence="3 4">
    <name type="scientific">Desulfoferula mesophila</name>
    <dbReference type="NCBI Taxonomy" id="3058419"/>
    <lineage>
        <taxon>Bacteria</taxon>
        <taxon>Pseudomonadati</taxon>
        <taxon>Thermodesulfobacteriota</taxon>
        <taxon>Desulfarculia</taxon>
        <taxon>Desulfarculales</taxon>
        <taxon>Desulfarculaceae</taxon>
        <taxon>Desulfoferula</taxon>
    </lineage>
</organism>
<dbReference type="EMBL" id="AP028679">
    <property type="protein sequence ID" value="BEQ14132.1"/>
    <property type="molecule type" value="Genomic_DNA"/>
</dbReference>
<evidence type="ECO:0000313" key="3">
    <source>
        <dbReference type="EMBL" id="BEQ14132.1"/>
    </source>
</evidence>
<dbReference type="InterPro" id="IPR018657">
    <property type="entry name" value="LarA-like_N"/>
</dbReference>
<feature type="domain" description="LarA-like N-terminal" evidence="1">
    <location>
        <begin position="10"/>
        <end position="207"/>
    </location>
</feature>
<evidence type="ECO:0000259" key="2">
    <source>
        <dbReference type="Pfam" id="PF21113"/>
    </source>
</evidence>
<dbReference type="Pfam" id="PF09861">
    <property type="entry name" value="Lar_N"/>
    <property type="match status" value="1"/>
</dbReference>
<dbReference type="Gene3D" id="3.40.50.11440">
    <property type="match status" value="1"/>
</dbReference>
<dbReference type="Proteomes" id="UP001366166">
    <property type="component" value="Chromosome"/>
</dbReference>